<accession>A0A1U7CNQ5</accession>
<protein>
    <submittedName>
        <fullName evidence="1">Uncharacterized protein</fullName>
    </submittedName>
</protein>
<name>A0A1U7CNQ5_9BACT</name>
<organism evidence="1 2">
    <name type="scientific">Paludisphaera borealis</name>
    <dbReference type="NCBI Taxonomy" id="1387353"/>
    <lineage>
        <taxon>Bacteria</taxon>
        <taxon>Pseudomonadati</taxon>
        <taxon>Planctomycetota</taxon>
        <taxon>Planctomycetia</taxon>
        <taxon>Isosphaerales</taxon>
        <taxon>Isosphaeraceae</taxon>
        <taxon>Paludisphaera</taxon>
    </lineage>
</organism>
<sequence length="200" mass="22379">MSEQGEIDAIRTWLNREGTCLLLAPHHDVGFTDDMKQRQMEYKHHGDELVPRQQRFGQYTRSLMQGLGVPVLNQFGLRLAFVPGTDQIAPLTTNKDLDELGLLNGVTTFNFHLHLPHYALTTEDTNSVRVLATQPIDLSRPHPFTAAGNREFNSFLWIPPQGGRGGDIPLADSTIFTTLFGGTDSLGHFWRNMANLRVGV</sequence>
<dbReference type="Proteomes" id="UP000186309">
    <property type="component" value="Chromosome"/>
</dbReference>
<dbReference type="EMBL" id="CP019082">
    <property type="protein sequence ID" value="APW60536.1"/>
    <property type="molecule type" value="Genomic_DNA"/>
</dbReference>
<dbReference type="AlphaFoldDB" id="A0A1U7CNQ5"/>
<gene>
    <name evidence="1" type="ORF">BSF38_02008</name>
</gene>
<dbReference type="STRING" id="1387353.BSF38_02008"/>
<dbReference type="KEGG" id="pbor:BSF38_02008"/>
<evidence type="ECO:0000313" key="2">
    <source>
        <dbReference type="Proteomes" id="UP000186309"/>
    </source>
</evidence>
<proteinExistence type="predicted"/>
<evidence type="ECO:0000313" key="1">
    <source>
        <dbReference type="EMBL" id="APW60536.1"/>
    </source>
</evidence>
<reference evidence="2" key="1">
    <citation type="submission" date="2016-12" db="EMBL/GenBank/DDBJ databases">
        <title>Comparative genomics of four Isosphaeraceae planctomycetes: a common pool of plasmids and glycoside hydrolase genes.</title>
        <authorList>
            <person name="Ivanova A."/>
        </authorList>
    </citation>
    <scope>NUCLEOTIDE SEQUENCE [LARGE SCALE GENOMIC DNA]</scope>
    <source>
        <strain evidence="2">PX4</strain>
    </source>
</reference>
<keyword evidence="2" id="KW-1185">Reference proteome</keyword>